<gene>
    <name evidence="11" type="ORF">CAZ10_07380</name>
    <name evidence="9" type="ORF">GNQ48_03505</name>
    <name evidence="10" type="ORF">GUL26_06095</name>
    <name evidence="12" type="ORF">IPC1295_30165</name>
    <name evidence="13" type="ORF">L4V69_24770</name>
</gene>
<dbReference type="PANTHER" id="PTHR23517:SF2">
    <property type="entry name" value="MULTIDRUG RESISTANCE PROTEIN MDTH"/>
    <property type="match status" value="1"/>
</dbReference>
<dbReference type="PROSITE" id="PS00216">
    <property type="entry name" value="SUGAR_TRANSPORT_1"/>
    <property type="match status" value="1"/>
</dbReference>
<dbReference type="RefSeq" id="WP_003082502.1">
    <property type="nucleotide sequence ID" value="NZ_AP014622.1"/>
</dbReference>
<dbReference type="Proteomes" id="UP001297540">
    <property type="component" value="Chromosome"/>
</dbReference>
<dbReference type="EMBL" id="WOAD01000001">
    <property type="protein sequence ID" value="MUI34059.1"/>
    <property type="molecule type" value="Genomic_DNA"/>
</dbReference>
<evidence type="ECO:0000313" key="16">
    <source>
        <dbReference type="Proteomes" id="UP000433532"/>
    </source>
</evidence>
<keyword evidence="4 7" id="KW-0812">Transmembrane</keyword>
<dbReference type="Proteomes" id="UP000194857">
    <property type="component" value="Unassembled WGS sequence"/>
</dbReference>
<feature type="transmembrane region" description="Helical" evidence="7">
    <location>
        <begin position="108"/>
        <end position="130"/>
    </location>
</feature>
<dbReference type="PANTHER" id="PTHR23517">
    <property type="entry name" value="RESISTANCE PROTEIN MDTM, PUTATIVE-RELATED-RELATED"/>
    <property type="match status" value="1"/>
</dbReference>
<dbReference type="SUPFAM" id="SSF103473">
    <property type="entry name" value="MFS general substrate transporter"/>
    <property type="match status" value="1"/>
</dbReference>
<keyword evidence="6 7" id="KW-0472">Membrane</keyword>
<dbReference type="InterPro" id="IPR011701">
    <property type="entry name" value="MFS"/>
</dbReference>
<keyword evidence="5 7" id="KW-1133">Transmembrane helix</keyword>
<evidence type="ECO:0000256" key="1">
    <source>
        <dbReference type="ARBA" id="ARBA00004651"/>
    </source>
</evidence>
<dbReference type="GO" id="GO:0005886">
    <property type="term" value="C:plasma membrane"/>
    <property type="evidence" value="ECO:0007669"/>
    <property type="project" value="UniProtKB-SubCell"/>
</dbReference>
<reference evidence="12 15" key="3">
    <citation type="submission" date="2019-01" db="EMBL/GenBank/DDBJ databases">
        <title>The Pseudomonas aeruginosa pan-genome provides new insights on its population structure, horizontal gene transfer and pathogenicity.</title>
        <authorList>
            <person name="Freschi L."/>
            <person name="Vincent A.T."/>
            <person name="Jeukens J."/>
            <person name="Emond-Rheault J.-G."/>
            <person name="Kukavica-Ibrulj I."/>
            <person name="Dupont M.-J."/>
            <person name="Charette S.J."/>
            <person name="Boyle B."/>
            <person name="Levesque R.C."/>
        </authorList>
    </citation>
    <scope>NUCLEOTIDE SEQUENCE [LARGE SCALE GENOMIC DNA]</scope>
    <source>
        <strain evidence="12 15">PA-W36</strain>
    </source>
</reference>
<feature type="transmembrane region" description="Helical" evidence="7">
    <location>
        <begin position="379"/>
        <end position="401"/>
    </location>
</feature>
<feature type="transmembrane region" description="Helical" evidence="7">
    <location>
        <begin position="222"/>
        <end position="240"/>
    </location>
</feature>
<reference evidence="11 14" key="1">
    <citation type="submission" date="2017-05" db="EMBL/GenBank/DDBJ databases">
        <authorList>
            <person name="Song R."/>
            <person name="Chenine A.L."/>
            <person name="Ruprecht R.M."/>
        </authorList>
    </citation>
    <scope>NUCLEOTIDE SEQUENCE [LARGE SCALE GENOMIC DNA]</scope>
    <source>
        <strain evidence="11 14">S567_C10_BS</strain>
    </source>
</reference>
<reference evidence="10" key="5">
    <citation type="submission" date="2020-01" db="EMBL/GenBank/DDBJ databases">
        <title>Bacteria Cultured from War Wounds Associated with the Conflict in Eastern Ukraine.</title>
        <authorList>
            <person name="Snesrud E."/>
            <person name="Galac M.R."/>
            <person name="Mc Gann P."/>
            <person name="Valentine K."/>
            <person name="Viacheslav K."/>
        </authorList>
    </citation>
    <scope>NUCLEOTIDE SEQUENCE</scope>
    <source>
        <strain evidence="10">VNMU148</strain>
    </source>
</reference>
<dbReference type="InterPro" id="IPR005829">
    <property type="entry name" value="Sugar_transporter_CS"/>
</dbReference>
<evidence type="ECO:0000256" key="3">
    <source>
        <dbReference type="ARBA" id="ARBA00022475"/>
    </source>
</evidence>
<feature type="domain" description="Major facilitator superfamily (MFS) profile" evidence="8">
    <location>
        <begin position="17"/>
        <end position="403"/>
    </location>
</feature>
<dbReference type="Proteomes" id="UP000284767">
    <property type="component" value="Unassembled WGS sequence"/>
</dbReference>
<dbReference type="CDD" id="cd17329">
    <property type="entry name" value="MFS_MdtH_MDR_like"/>
    <property type="match status" value="1"/>
</dbReference>
<reference evidence="13" key="6">
    <citation type="submission" date="2023-06" db="EMBL/GenBank/DDBJ databases">
        <authorList>
            <consortium name="Clinical and Environmental Microbiology Branch: Whole genome sequencing antimicrobial resistance pathogens in the healthcare setting"/>
        </authorList>
    </citation>
    <scope>NUCLEOTIDE SEQUENCE</scope>
    <source>
        <strain evidence="13">2021CK-01020</strain>
    </source>
</reference>
<evidence type="ECO:0000313" key="12">
    <source>
        <dbReference type="EMBL" id="RPM04689.1"/>
    </source>
</evidence>
<organism evidence="11 14">
    <name type="scientific">Pseudomonas aeruginosa</name>
    <dbReference type="NCBI Taxonomy" id="287"/>
    <lineage>
        <taxon>Bacteria</taxon>
        <taxon>Pseudomonadati</taxon>
        <taxon>Pseudomonadota</taxon>
        <taxon>Gammaproteobacteria</taxon>
        <taxon>Pseudomonadales</taxon>
        <taxon>Pseudomonadaceae</taxon>
        <taxon>Pseudomonas</taxon>
    </lineage>
</organism>
<evidence type="ECO:0000256" key="5">
    <source>
        <dbReference type="ARBA" id="ARBA00022989"/>
    </source>
</evidence>
<evidence type="ECO:0000313" key="10">
    <source>
        <dbReference type="EMBL" id="MZZ11809.1"/>
    </source>
</evidence>
<evidence type="ECO:0000313" key="11">
    <source>
        <dbReference type="EMBL" id="OTI64030.1"/>
    </source>
</evidence>
<evidence type="ECO:0000313" key="13">
    <source>
        <dbReference type="EMBL" id="WOS75712.1"/>
    </source>
</evidence>
<evidence type="ECO:0000313" key="15">
    <source>
        <dbReference type="Proteomes" id="UP000284767"/>
    </source>
</evidence>
<dbReference type="Proteomes" id="UP000433532">
    <property type="component" value="Unassembled WGS sequence"/>
</dbReference>
<dbReference type="Pfam" id="PF07690">
    <property type="entry name" value="MFS_1"/>
    <property type="match status" value="1"/>
</dbReference>
<accession>A0A072ZYU8</accession>
<dbReference type="PROSITE" id="PS50850">
    <property type="entry name" value="MFS"/>
    <property type="match status" value="1"/>
</dbReference>
<dbReference type="InterPro" id="IPR020846">
    <property type="entry name" value="MFS_dom"/>
</dbReference>
<dbReference type="AlphaFoldDB" id="A0A072ZYU8"/>
<proteinExistence type="predicted"/>
<evidence type="ECO:0000259" key="8">
    <source>
        <dbReference type="PROSITE" id="PS50850"/>
    </source>
</evidence>
<feature type="transmembrane region" description="Helical" evidence="7">
    <location>
        <begin position="50"/>
        <end position="72"/>
    </location>
</feature>
<dbReference type="EMBL" id="CP136986">
    <property type="protein sequence ID" value="WOS75712.1"/>
    <property type="molecule type" value="Genomic_DNA"/>
</dbReference>
<feature type="transmembrane region" description="Helical" evidence="7">
    <location>
        <begin position="348"/>
        <end position="367"/>
    </location>
</feature>
<name>A0A072ZYU8_PSEAI</name>
<reference evidence="12 15" key="2">
    <citation type="submission" date="2017-08" db="EMBL/GenBank/DDBJ databases">
        <authorList>
            <person name="Feschi L."/>
            <person name="Jeukens J."/>
            <person name="Emond-Rheault J.-G."/>
            <person name="Kukavica-Ibrulj I."/>
            <person name="Boyle B."/>
            <person name="Levesque R.C."/>
        </authorList>
    </citation>
    <scope>NUCLEOTIDE SEQUENCE [LARGE SCALE GENOMIC DNA]</scope>
    <source>
        <strain evidence="12 15">PA-W36</strain>
    </source>
</reference>
<feature type="transmembrane region" description="Helical" evidence="7">
    <location>
        <begin position="84"/>
        <end position="102"/>
    </location>
</feature>
<feature type="transmembrane region" description="Helical" evidence="7">
    <location>
        <begin position="171"/>
        <end position="192"/>
    </location>
</feature>
<feature type="transmembrane region" description="Helical" evidence="7">
    <location>
        <begin position="142"/>
        <end position="165"/>
    </location>
</feature>
<evidence type="ECO:0000256" key="2">
    <source>
        <dbReference type="ARBA" id="ARBA00022448"/>
    </source>
</evidence>
<evidence type="ECO:0000256" key="4">
    <source>
        <dbReference type="ARBA" id="ARBA00022692"/>
    </source>
</evidence>
<feature type="transmembrane region" description="Helical" evidence="7">
    <location>
        <begin position="20"/>
        <end position="44"/>
    </location>
</feature>
<reference evidence="13" key="7">
    <citation type="submission" date="2023-10" db="EMBL/GenBank/DDBJ databases">
        <title>Pathogen: clinical or host-associated sample.</title>
        <authorList>
            <person name="Hergert J."/>
            <person name="Casey R."/>
            <person name="Wagner J."/>
            <person name="Young E.L."/>
            <person name="Oakeson K.F."/>
        </authorList>
    </citation>
    <scope>NUCLEOTIDE SEQUENCE</scope>
    <source>
        <strain evidence="13">2021CK-01020</strain>
    </source>
</reference>
<sequence>MSDNTFSVQRFRALPTEIHVMLVGTLLTRGAYFMVWPFLALLLWREFRLSASAIGLLLALATVCGALSGIYTGWLSDRFGRKRLIFFGTSLSGLSFVLLGFSGQPLSYGLAISGVSIGCALLESSCKALIGDRVEDRRSRELALYCRYFLINLGAALGPLIGLTLGVAAQAGTFLVTALVYFCYGLLLWRLLHHLELKRRSLAPRSSTGFLEACLSMARHRAFTLLLLCNMLAALIYATFDSTLVQYLTRSGLPDVVNSIALLVTINALTIVVAQFPLLRLLENTGTGGRLMLGMLLMLLAQLGFAWTPVTLFAGLALATVVLSLGELIVFPTFSVEVDQLTPDDLRGSYFGAANLYSLGTALAPLYGGIMLDHAGSQALYLGLAALCGVIMLLQVGAVGLRQAERAGG</sequence>
<protein>
    <submittedName>
        <fullName evidence="11">MFS transporter</fullName>
    </submittedName>
</protein>
<evidence type="ECO:0000256" key="6">
    <source>
        <dbReference type="ARBA" id="ARBA00023136"/>
    </source>
</evidence>
<keyword evidence="2" id="KW-0813">Transport</keyword>
<dbReference type="GO" id="GO:0022857">
    <property type="term" value="F:transmembrane transporter activity"/>
    <property type="evidence" value="ECO:0007669"/>
    <property type="project" value="InterPro"/>
</dbReference>
<reference evidence="9 16" key="4">
    <citation type="submission" date="2019-11" db="EMBL/GenBank/DDBJ databases">
        <title>Genomes of ocular Pseudomonas aeruginosa isolates.</title>
        <authorList>
            <person name="Khan M."/>
            <person name="Rice S.A."/>
            <person name="Willcox M.D.P."/>
            <person name="Stapleton F."/>
        </authorList>
    </citation>
    <scope>NUCLEOTIDE SEQUENCE [LARGE SCALE GENOMIC DNA]</scope>
    <source>
        <strain evidence="9 16">PA221</strain>
    </source>
</reference>
<evidence type="ECO:0000313" key="14">
    <source>
        <dbReference type="Proteomes" id="UP000194857"/>
    </source>
</evidence>
<dbReference type="EMBL" id="NSNE01000027">
    <property type="protein sequence ID" value="RPM04689.1"/>
    <property type="molecule type" value="Genomic_DNA"/>
</dbReference>
<comment type="subcellular location">
    <subcellularLocation>
        <location evidence="1">Cell membrane</location>
        <topology evidence="1">Multi-pass membrane protein</topology>
    </subcellularLocation>
</comment>
<dbReference type="Proteomes" id="UP000644192">
    <property type="component" value="Unassembled WGS sequence"/>
</dbReference>
<feature type="transmembrane region" description="Helical" evidence="7">
    <location>
        <begin position="260"/>
        <end position="279"/>
    </location>
</feature>
<evidence type="ECO:0000313" key="9">
    <source>
        <dbReference type="EMBL" id="MUI34059.1"/>
    </source>
</evidence>
<dbReference type="Gene3D" id="1.20.1250.20">
    <property type="entry name" value="MFS general substrate transporter like domains"/>
    <property type="match status" value="1"/>
</dbReference>
<evidence type="ECO:0000256" key="7">
    <source>
        <dbReference type="SAM" id="Phobius"/>
    </source>
</evidence>
<dbReference type="EMBL" id="WXZT01000003">
    <property type="protein sequence ID" value="MZZ11809.1"/>
    <property type="molecule type" value="Genomic_DNA"/>
</dbReference>
<feature type="transmembrane region" description="Helical" evidence="7">
    <location>
        <begin position="313"/>
        <end position="336"/>
    </location>
</feature>
<dbReference type="InterPro" id="IPR036259">
    <property type="entry name" value="MFS_trans_sf"/>
</dbReference>
<accession>A0A1S1C4A0</accession>
<dbReference type="EMBL" id="NFFZ01000003">
    <property type="protein sequence ID" value="OTI64030.1"/>
    <property type="molecule type" value="Genomic_DNA"/>
</dbReference>
<dbReference type="InterPro" id="IPR050171">
    <property type="entry name" value="MFS_Transporters"/>
</dbReference>
<keyword evidence="3" id="KW-1003">Cell membrane</keyword>
<dbReference type="KEGG" id="paeb:NCGM1900_1372"/>